<proteinExistence type="predicted"/>
<sequence length="88" mass="9742">MRAVGRLVRHCRHGSGWESGGGEERCRDCGTRRFTEYGALRPPELPSVMTPSPRDCERADRAAAEVIARTVRNLCRWGTGDAMGRLAV</sequence>
<evidence type="ECO:0000313" key="1">
    <source>
        <dbReference type="EMBL" id="GAA2921489.1"/>
    </source>
</evidence>
<evidence type="ECO:0000313" key="2">
    <source>
        <dbReference type="Proteomes" id="UP001501102"/>
    </source>
</evidence>
<protein>
    <submittedName>
        <fullName evidence="1">Uncharacterized protein</fullName>
    </submittedName>
</protein>
<dbReference type="EMBL" id="BAAAXZ010000064">
    <property type="protein sequence ID" value="GAA2921489.1"/>
    <property type="molecule type" value="Genomic_DNA"/>
</dbReference>
<organism evidence="1 2">
    <name type="scientific">Streptomyces thioluteus</name>
    <dbReference type="NCBI Taxonomy" id="66431"/>
    <lineage>
        <taxon>Bacteria</taxon>
        <taxon>Bacillati</taxon>
        <taxon>Actinomycetota</taxon>
        <taxon>Actinomycetes</taxon>
        <taxon>Kitasatosporales</taxon>
        <taxon>Streptomycetaceae</taxon>
        <taxon>Streptomyces</taxon>
    </lineage>
</organism>
<name>A0ABN3WM71_STRTU</name>
<reference evidence="2" key="1">
    <citation type="journal article" date="2019" name="Int. J. Syst. Evol. Microbiol.">
        <title>The Global Catalogue of Microorganisms (GCM) 10K type strain sequencing project: providing services to taxonomists for standard genome sequencing and annotation.</title>
        <authorList>
            <consortium name="The Broad Institute Genomics Platform"/>
            <consortium name="The Broad Institute Genome Sequencing Center for Infectious Disease"/>
            <person name="Wu L."/>
            <person name="Ma J."/>
        </authorList>
    </citation>
    <scope>NUCLEOTIDE SEQUENCE [LARGE SCALE GENOMIC DNA]</scope>
    <source>
        <strain evidence="2">JCM 4087</strain>
    </source>
</reference>
<gene>
    <name evidence="1" type="ORF">GCM10020221_17140</name>
</gene>
<comment type="caution">
    <text evidence="1">The sequence shown here is derived from an EMBL/GenBank/DDBJ whole genome shotgun (WGS) entry which is preliminary data.</text>
</comment>
<accession>A0ABN3WM71</accession>
<dbReference type="RefSeq" id="WP_425585961.1">
    <property type="nucleotide sequence ID" value="NZ_BAAAXZ010000064.1"/>
</dbReference>
<keyword evidence="2" id="KW-1185">Reference proteome</keyword>
<dbReference type="Pfam" id="PF19768">
    <property type="entry name" value="DUF6255"/>
    <property type="match status" value="1"/>
</dbReference>
<dbReference type="Proteomes" id="UP001501102">
    <property type="component" value="Unassembled WGS sequence"/>
</dbReference>
<dbReference type="InterPro" id="IPR046222">
    <property type="entry name" value="DUF6255"/>
</dbReference>